<accession>A0ABT6H523</accession>
<dbReference type="RefSeq" id="WP_278018501.1">
    <property type="nucleotide sequence ID" value="NZ_JARRRY010000018.1"/>
</dbReference>
<dbReference type="InterPro" id="IPR011009">
    <property type="entry name" value="Kinase-like_dom_sf"/>
</dbReference>
<feature type="domain" description="Aminoglycoside phosphotransferase" evidence="2">
    <location>
        <begin position="46"/>
        <end position="256"/>
    </location>
</feature>
<evidence type="ECO:0000259" key="2">
    <source>
        <dbReference type="Pfam" id="PF01636"/>
    </source>
</evidence>
<dbReference type="InterPro" id="IPR050249">
    <property type="entry name" value="Pseudomonas-type_ThrB"/>
</dbReference>
<evidence type="ECO:0000313" key="3">
    <source>
        <dbReference type="EMBL" id="MDG5753702.1"/>
    </source>
</evidence>
<dbReference type="InterPro" id="IPR002575">
    <property type="entry name" value="Aminoglycoside_PTrfase"/>
</dbReference>
<comment type="similarity">
    <text evidence="1">Belongs to the pseudomonas-type ThrB family.</text>
</comment>
<proteinExistence type="inferred from homology"/>
<dbReference type="Gene3D" id="3.90.1200.10">
    <property type="match status" value="1"/>
</dbReference>
<organism evidence="3 4">
    <name type="scientific">Ectobacillus antri</name>
    <dbReference type="NCBI Taxonomy" id="2486280"/>
    <lineage>
        <taxon>Bacteria</taxon>
        <taxon>Bacillati</taxon>
        <taxon>Bacillota</taxon>
        <taxon>Bacilli</taxon>
        <taxon>Bacillales</taxon>
        <taxon>Bacillaceae</taxon>
        <taxon>Ectobacillus</taxon>
    </lineage>
</organism>
<gene>
    <name evidence="3" type="ORF">P6P90_06920</name>
</gene>
<dbReference type="Proteomes" id="UP001218246">
    <property type="component" value="Unassembled WGS sequence"/>
</dbReference>
<evidence type="ECO:0000256" key="1">
    <source>
        <dbReference type="ARBA" id="ARBA00038240"/>
    </source>
</evidence>
<reference evidence="3 4" key="1">
    <citation type="submission" date="2023-04" db="EMBL/GenBank/DDBJ databases">
        <title>Ectobacillus antri isolated from activated sludge.</title>
        <authorList>
            <person name="Yan P."/>
            <person name="Liu X."/>
        </authorList>
    </citation>
    <scope>NUCLEOTIDE SEQUENCE [LARGE SCALE GENOMIC DNA]</scope>
    <source>
        <strain evidence="3 4">C18H</strain>
    </source>
</reference>
<keyword evidence="4" id="KW-1185">Reference proteome</keyword>
<dbReference type="Pfam" id="PF01636">
    <property type="entry name" value="APH"/>
    <property type="match status" value="1"/>
</dbReference>
<dbReference type="PANTHER" id="PTHR21064">
    <property type="entry name" value="AMINOGLYCOSIDE PHOSPHOTRANSFERASE DOMAIN-CONTAINING PROTEIN-RELATED"/>
    <property type="match status" value="1"/>
</dbReference>
<dbReference type="SUPFAM" id="SSF56112">
    <property type="entry name" value="Protein kinase-like (PK-like)"/>
    <property type="match status" value="1"/>
</dbReference>
<protein>
    <submittedName>
        <fullName evidence="3">Phosphotransferase</fullName>
    </submittedName>
</protein>
<evidence type="ECO:0000313" key="4">
    <source>
        <dbReference type="Proteomes" id="UP001218246"/>
    </source>
</evidence>
<sequence>MEAFIYDLFNEDVLFTAAERFQIEQSSLEKVSTSESFIYSGICQGKEIILRITHSSHRSVIEIEGEMEWIAHLISQGVPASRPVLSVHSNVIEEIPTKEGQFFVTVFEKAPGRHPNIHDWKRDFFIEWGRTTGAMHKAAVLFDYTTKRPMWQNEYNITAIHTYGEPDLIEVQRQLICDLEALPKDESVYGIIHSDFEDGNFFIHHGTIHPFDFDECQYHWFAYDIGNAVRAASWFVADTNPVYTVEEFLNDFLEGYYSEYHLDFHWIEKLPTFIRLRDLCIYVYLIGKRDHDMSEWEKRFLASMKEEIRAKKPCVQINFSHIRRY</sequence>
<name>A0ABT6H523_9BACI</name>
<comment type="caution">
    <text evidence="3">The sequence shown here is derived from an EMBL/GenBank/DDBJ whole genome shotgun (WGS) entry which is preliminary data.</text>
</comment>
<dbReference type="EMBL" id="JARULN010000004">
    <property type="protein sequence ID" value="MDG5753702.1"/>
    <property type="molecule type" value="Genomic_DNA"/>
</dbReference>
<dbReference type="PANTHER" id="PTHR21064:SF6">
    <property type="entry name" value="AMINOGLYCOSIDE PHOSPHOTRANSFERASE DOMAIN-CONTAINING PROTEIN"/>
    <property type="match status" value="1"/>
</dbReference>